<organism evidence="1 2">
    <name type="scientific">Phascolarctobacterium succinatutens CAG:287</name>
    <dbReference type="NCBI Taxonomy" id="1263101"/>
    <lineage>
        <taxon>Bacteria</taxon>
        <taxon>Bacillati</taxon>
        <taxon>Bacillota</taxon>
        <taxon>Negativicutes</taxon>
        <taxon>Acidaminococcales</taxon>
        <taxon>Acidaminococcaceae</taxon>
        <taxon>Phascolarctobacterium</taxon>
    </lineage>
</organism>
<comment type="caution">
    <text evidence="1">The sequence shown here is derived from an EMBL/GenBank/DDBJ whole genome shotgun (WGS) entry which is preliminary data.</text>
</comment>
<protein>
    <submittedName>
        <fullName evidence="1">Uncharacterized protein</fullName>
    </submittedName>
</protein>
<dbReference type="AlphaFoldDB" id="R6WMJ2"/>
<sequence length="143" mass="16651">MLVKDSADFMDDITRTEVADFLYSTIVDNIADELREQEGMQNNNALIDLGDQVANGGSVYWDVYVKTVEDMTVKYLDRIPEKFLWAMWQDGRYIDNIVDDENDLDNIPLHTDLAMEIFNRLCLIAEEEYDNYVIESGFDEEDE</sequence>
<name>R6WMJ2_9FIRM</name>
<dbReference type="Proteomes" id="UP000014937">
    <property type="component" value="Unassembled WGS sequence"/>
</dbReference>
<dbReference type="RefSeq" id="WP_021721106.1">
    <property type="nucleotide sequence ID" value="NZ_FR892827.1"/>
</dbReference>
<dbReference type="EMBL" id="CBGL010000045">
    <property type="protein sequence ID" value="CDD10645.1"/>
    <property type="molecule type" value="Genomic_DNA"/>
</dbReference>
<reference evidence="1" key="1">
    <citation type="submission" date="2012-11" db="EMBL/GenBank/DDBJ databases">
        <title>Dependencies among metagenomic species, viruses, plasmids and units of genetic variation.</title>
        <authorList>
            <person name="Nielsen H.B."/>
            <person name="Almeida M."/>
            <person name="Juncker A.S."/>
            <person name="Rasmussen S."/>
            <person name="Li J."/>
            <person name="Sunagawa S."/>
            <person name="Plichta D."/>
            <person name="Gautier L."/>
            <person name="Le Chatelier E."/>
            <person name="Peletier E."/>
            <person name="Bonde I."/>
            <person name="Nielsen T."/>
            <person name="Manichanh C."/>
            <person name="Arumugam M."/>
            <person name="Batto J."/>
            <person name="Santos M.B.Q.D."/>
            <person name="Blom N."/>
            <person name="Borruel N."/>
            <person name="Burgdorf K.S."/>
            <person name="Boumezbeur F."/>
            <person name="Casellas F."/>
            <person name="Dore J."/>
            <person name="Guarner F."/>
            <person name="Hansen T."/>
            <person name="Hildebrand F."/>
            <person name="Kaas R.S."/>
            <person name="Kennedy S."/>
            <person name="Kristiansen K."/>
            <person name="Kultima J.R."/>
            <person name="Leonard P."/>
            <person name="Levenez F."/>
            <person name="Lund O."/>
            <person name="Moumen B."/>
            <person name="Le Paslier D."/>
            <person name="Pons N."/>
            <person name="Pedersen O."/>
            <person name="Prifti E."/>
            <person name="Qin J."/>
            <person name="Raes J."/>
            <person name="Tap J."/>
            <person name="Tims S."/>
            <person name="Ussery D.W."/>
            <person name="Yamada T."/>
            <person name="MetaHit consortium"/>
            <person name="Renault P."/>
            <person name="Sicheritz-Ponten T."/>
            <person name="Bork P."/>
            <person name="Wang J."/>
            <person name="Brunak S."/>
            <person name="Ehrlich S.D."/>
        </authorList>
    </citation>
    <scope>NUCLEOTIDE SEQUENCE [LARGE SCALE GENOMIC DNA]</scope>
</reference>
<gene>
    <name evidence="1" type="ORF">BN587_02083</name>
</gene>
<proteinExistence type="predicted"/>
<accession>R6WMJ2</accession>
<evidence type="ECO:0000313" key="1">
    <source>
        <dbReference type="EMBL" id="CDD10645.1"/>
    </source>
</evidence>
<dbReference type="HOGENOM" id="CLU_1804391_0_0_9"/>
<evidence type="ECO:0000313" key="2">
    <source>
        <dbReference type="Proteomes" id="UP000014937"/>
    </source>
</evidence>